<sequence length="285" mass="30721">MSRIAILTPDPGDLHFESRWADVVEANAAPLRAAGASVEQRVWTDAGDLAGFDLVLPLLAWGYPRAHDLWVETVRGWEAAGVRLQNPASVLIWNSDKTYLGRLAEKGVPVVPTLYAERLDRALLESAAARFGADRLVAKPQVSAGAWQTIRWSPGDPLDGGPQGPAMVQPYLAEIETAGEVSLLFFGGRFSHAIAKRPQPGDFRVQPEYDGVITRHLPRDDEMAAAASVLGAIDERLLYARIDLVRGAGGPLLIEIELIEPDLYLGYDPAGGAPFAAAVRDLISG</sequence>
<dbReference type="Proteomes" id="UP000298213">
    <property type="component" value="Unassembled WGS sequence"/>
</dbReference>
<comment type="caution">
    <text evidence="1">The sequence shown here is derived from an EMBL/GenBank/DDBJ whole genome shotgun (WGS) entry which is preliminary data.</text>
</comment>
<evidence type="ECO:0000313" key="1">
    <source>
        <dbReference type="EMBL" id="TFI57391.1"/>
    </source>
</evidence>
<dbReference type="OrthoDB" id="3373978at2"/>
<dbReference type="PANTHER" id="PTHR39217:SF1">
    <property type="entry name" value="GLUTATHIONE SYNTHETASE"/>
    <property type="match status" value="1"/>
</dbReference>
<dbReference type="EMBL" id="SPDV01000032">
    <property type="protein sequence ID" value="TFI57391.1"/>
    <property type="molecule type" value="Genomic_DNA"/>
</dbReference>
<dbReference type="RefSeq" id="WP_135088420.1">
    <property type="nucleotide sequence ID" value="NZ_SPDV01000032.1"/>
</dbReference>
<protein>
    <submittedName>
        <fullName evidence="1">Transporter</fullName>
    </submittedName>
</protein>
<keyword evidence="2" id="KW-1185">Reference proteome</keyword>
<reference evidence="1 2" key="1">
    <citation type="submission" date="2019-03" db="EMBL/GenBank/DDBJ databases">
        <title>Genome sequence of Sphingomonas sp. 17J27-24.</title>
        <authorList>
            <person name="Kim M."/>
            <person name="Maeng S."/>
            <person name="Sathiyaraj S."/>
        </authorList>
    </citation>
    <scope>NUCLEOTIDE SEQUENCE [LARGE SCALE GENOMIC DNA]</scope>
    <source>
        <strain evidence="1 2">17J27-24</strain>
    </source>
</reference>
<gene>
    <name evidence="1" type="ORF">E2493_15515</name>
</gene>
<dbReference type="Gene3D" id="3.30.470.20">
    <property type="entry name" value="ATP-grasp fold, B domain"/>
    <property type="match status" value="1"/>
</dbReference>
<name>A0A4Y8ZN23_9SPHN</name>
<dbReference type="AlphaFoldDB" id="A0A4Y8ZN23"/>
<proteinExistence type="predicted"/>
<dbReference type="PANTHER" id="PTHR39217">
    <property type="match status" value="1"/>
</dbReference>
<evidence type="ECO:0000313" key="2">
    <source>
        <dbReference type="Proteomes" id="UP000298213"/>
    </source>
</evidence>
<dbReference type="SUPFAM" id="SSF56059">
    <property type="entry name" value="Glutathione synthetase ATP-binding domain-like"/>
    <property type="match status" value="1"/>
</dbReference>
<accession>A0A4Y8ZN23</accession>
<dbReference type="InterPro" id="IPR053191">
    <property type="entry name" value="DcsG_Biosynth_Enzyme"/>
</dbReference>
<organism evidence="1 2">
    <name type="scientific">Sphingomonas parva</name>
    <dbReference type="NCBI Taxonomy" id="2555898"/>
    <lineage>
        <taxon>Bacteria</taxon>
        <taxon>Pseudomonadati</taxon>
        <taxon>Pseudomonadota</taxon>
        <taxon>Alphaproteobacteria</taxon>
        <taxon>Sphingomonadales</taxon>
        <taxon>Sphingomonadaceae</taxon>
        <taxon>Sphingomonas</taxon>
    </lineage>
</organism>